<dbReference type="AlphaFoldDB" id="A0A4Y1ZXA2"/>
<reference evidence="1 3" key="1">
    <citation type="journal article" date="2019" name="Sci. Rep.">
        <title>Orb-weaving spider Araneus ventricosus genome elucidates the spidroin gene catalogue.</title>
        <authorList>
            <person name="Kono N."/>
            <person name="Nakamura H."/>
            <person name="Ohtoshi R."/>
            <person name="Moran D.A.P."/>
            <person name="Shinohara A."/>
            <person name="Yoshida Y."/>
            <person name="Fujiwara M."/>
            <person name="Mori M."/>
            <person name="Tomita M."/>
            <person name="Arakawa K."/>
        </authorList>
    </citation>
    <scope>NUCLEOTIDE SEQUENCE [LARGE SCALE GENOMIC DNA]</scope>
</reference>
<feature type="non-terminal residue" evidence="1">
    <location>
        <position position="1"/>
    </location>
</feature>
<evidence type="ECO:0000313" key="3">
    <source>
        <dbReference type="Proteomes" id="UP000499080"/>
    </source>
</evidence>
<gene>
    <name evidence="2" type="ORF">AVEN_151208_1</name>
    <name evidence="1" type="ORF">AVEN_214419_1</name>
</gene>
<dbReference type="EMBL" id="BGPR01229632">
    <property type="protein sequence ID" value="GBL70700.1"/>
    <property type="molecule type" value="Genomic_DNA"/>
</dbReference>
<keyword evidence="3" id="KW-1185">Reference proteome</keyword>
<accession>A0A4Y1ZXA2</accession>
<evidence type="ECO:0000313" key="1">
    <source>
        <dbReference type="EMBL" id="GBL70480.1"/>
    </source>
</evidence>
<sequence>PSVKKNKLVKKMMPSVKKMVPSEKKMTPSVKKMVLGGLSNVRISSSCPD</sequence>
<proteinExistence type="predicted"/>
<dbReference type="Proteomes" id="UP000499080">
    <property type="component" value="Unassembled WGS sequence"/>
</dbReference>
<evidence type="ECO:0000313" key="2">
    <source>
        <dbReference type="EMBL" id="GBL70700.1"/>
    </source>
</evidence>
<comment type="caution">
    <text evidence="1">The sequence shown here is derived from an EMBL/GenBank/DDBJ whole genome shotgun (WGS) entry which is preliminary data.</text>
</comment>
<organism evidence="1 3">
    <name type="scientific">Araneus ventricosus</name>
    <name type="common">Orbweaver spider</name>
    <name type="synonym">Epeira ventricosa</name>
    <dbReference type="NCBI Taxonomy" id="182803"/>
    <lineage>
        <taxon>Eukaryota</taxon>
        <taxon>Metazoa</taxon>
        <taxon>Ecdysozoa</taxon>
        <taxon>Arthropoda</taxon>
        <taxon>Chelicerata</taxon>
        <taxon>Arachnida</taxon>
        <taxon>Araneae</taxon>
        <taxon>Araneomorphae</taxon>
        <taxon>Entelegynae</taxon>
        <taxon>Araneoidea</taxon>
        <taxon>Araneidae</taxon>
        <taxon>Araneus</taxon>
    </lineage>
</organism>
<dbReference type="EMBL" id="BGPR01229575">
    <property type="protein sequence ID" value="GBL70480.1"/>
    <property type="molecule type" value="Genomic_DNA"/>
</dbReference>
<name>A0A4Y1ZXA2_ARAVE</name>
<protein>
    <submittedName>
        <fullName evidence="1">Uncharacterized protein</fullName>
    </submittedName>
</protein>